<gene>
    <name evidence="6" type="ORF">Pr1d_18840</name>
</gene>
<dbReference type="Gene3D" id="1.25.40.10">
    <property type="entry name" value="Tetratricopeptide repeat domain"/>
    <property type="match status" value="1"/>
</dbReference>
<feature type="region of interest" description="Disordered" evidence="4">
    <location>
        <begin position="48"/>
        <end position="75"/>
    </location>
</feature>
<keyword evidence="2 3" id="KW-0802">TPR repeat</keyword>
<evidence type="ECO:0000256" key="1">
    <source>
        <dbReference type="ARBA" id="ARBA00022737"/>
    </source>
</evidence>
<evidence type="ECO:0000313" key="7">
    <source>
        <dbReference type="Proteomes" id="UP000323917"/>
    </source>
</evidence>
<dbReference type="Pfam" id="PF13181">
    <property type="entry name" value="TPR_8"/>
    <property type="match status" value="1"/>
</dbReference>
<keyword evidence="1" id="KW-0677">Repeat</keyword>
<keyword evidence="7" id="KW-1185">Reference proteome</keyword>
<evidence type="ECO:0000313" key="6">
    <source>
        <dbReference type="EMBL" id="QEG34603.1"/>
    </source>
</evidence>
<evidence type="ECO:0000256" key="2">
    <source>
        <dbReference type="ARBA" id="ARBA00022803"/>
    </source>
</evidence>
<dbReference type="PANTHER" id="PTHR44858:SF1">
    <property type="entry name" value="UDP-N-ACETYLGLUCOSAMINE--PEPTIDE N-ACETYLGLUCOSAMINYLTRANSFERASE SPINDLY-RELATED"/>
    <property type="match status" value="1"/>
</dbReference>
<feature type="repeat" description="TPR" evidence="3">
    <location>
        <begin position="116"/>
        <end position="149"/>
    </location>
</feature>
<organism evidence="6 7">
    <name type="scientific">Bythopirellula goksoeyrii</name>
    <dbReference type="NCBI Taxonomy" id="1400387"/>
    <lineage>
        <taxon>Bacteria</taxon>
        <taxon>Pseudomonadati</taxon>
        <taxon>Planctomycetota</taxon>
        <taxon>Planctomycetia</taxon>
        <taxon>Pirellulales</taxon>
        <taxon>Lacipirellulaceae</taxon>
        <taxon>Bythopirellula</taxon>
    </lineage>
</organism>
<dbReference type="InterPro" id="IPR050498">
    <property type="entry name" value="Ycf3"/>
</dbReference>
<dbReference type="AlphaFoldDB" id="A0A5B9QKI9"/>
<proteinExistence type="predicted"/>
<feature type="repeat" description="TPR" evidence="3">
    <location>
        <begin position="150"/>
        <end position="183"/>
    </location>
</feature>
<dbReference type="RefSeq" id="WP_148073229.1">
    <property type="nucleotide sequence ID" value="NZ_CP042913.1"/>
</dbReference>
<protein>
    <submittedName>
        <fullName evidence="6">Tetratricopeptide repeat protein</fullName>
    </submittedName>
</protein>
<dbReference type="PROSITE" id="PS50005">
    <property type="entry name" value="TPR"/>
    <property type="match status" value="3"/>
</dbReference>
<dbReference type="PANTHER" id="PTHR44858">
    <property type="entry name" value="TETRATRICOPEPTIDE REPEAT PROTEIN 6"/>
    <property type="match status" value="1"/>
</dbReference>
<dbReference type="InterPro" id="IPR011990">
    <property type="entry name" value="TPR-like_helical_dom_sf"/>
</dbReference>
<dbReference type="SUPFAM" id="SSF48452">
    <property type="entry name" value="TPR-like"/>
    <property type="match status" value="1"/>
</dbReference>
<dbReference type="KEGG" id="bgok:Pr1d_18840"/>
<reference evidence="6 7" key="1">
    <citation type="submission" date="2019-08" db="EMBL/GenBank/DDBJ databases">
        <title>Deep-cultivation of Planctomycetes and their phenomic and genomic characterization uncovers novel biology.</title>
        <authorList>
            <person name="Wiegand S."/>
            <person name="Jogler M."/>
            <person name="Boedeker C."/>
            <person name="Pinto D."/>
            <person name="Vollmers J."/>
            <person name="Rivas-Marin E."/>
            <person name="Kohn T."/>
            <person name="Peeters S.H."/>
            <person name="Heuer A."/>
            <person name="Rast P."/>
            <person name="Oberbeckmann S."/>
            <person name="Bunk B."/>
            <person name="Jeske O."/>
            <person name="Meyerdierks A."/>
            <person name="Storesund J.E."/>
            <person name="Kallscheuer N."/>
            <person name="Luecker S."/>
            <person name="Lage O.M."/>
            <person name="Pohl T."/>
            <person name="Merkel B.J."/>
            <person name="Hornburger P."/>
            <person name="Mueller R.-W."/>
            <person name="Bruemmer F."/>
            <person name="Labrenz M."/>
            <person name="Spormann A.M."/>
            <person name="Op den Camp H."/>
            <person name="Overmann J."/>
            <person name="Amann R."/>
            <person name="Jetten M.S.M."/>
            <person name="Mascher T."/>
            <person name="Medema M.H."/>
            <person name="Devos D.P."/>
            <person name="Kaster A.-K."/>
            <person name="Ovreas L."/>
            <person name="Rohde M."/>
            <person name="Galperin M.Y."/>
            <person name="Jogler C."/>
        </authorList>
    </citation>
    <scope>NUCLEOTIDE SEQUENCE [LARGE SCALE GENOMIC DNA]</scope>
    <source>
        <strain evidence="6 7">Pr1d</strain>
    </source>
</reference>
<keyword evidence="5" id="KW-0732">Signal</keyword>
<sequence precursor="true">MRSSWKISCTLIALSIGCSTPGFPGSKKASTPNLTTAPVAQTSWTDKVTAPFKSKSPKKSSLDDRTKSDPISFQFGSGPPSAALYLSMAQLSDQGGNASQARAHYQKALSMEPKNTECLLGLARLEDREGNLQVAMQIYQQLVKENPQDAKPLNDLALCHARNGQLDASLQLLDQAVRMRPDKELYRNNIAKVWIEKNRPDLASKHMMAVYKPAVANYNMAVLLQQRGRSAEAVSYLNLALAENPQFEEAKTLLAGLNVPVPNRVEQVSQLSNGIQVSMPSTTVRAPASNDHILPTPMYPPSQSAATNYPSTGAQSMIPQPQNFPAETASKPVGYSPSDFPPVR</sequence>
<name>A0A5B9QKI9_9BACT</name>
<dbReference type="InterPro" id="IPR019734">
    <property type="entry name" value="TPR_rpt"/>
</dbReference>
<feature type="signal peptide" evidence="5">
    <location>
        <begin position="1"/>
        <end position="24"/>
    </location>
</feature>
<dbReference type="EMBL" id="CP042913">
    <property type="protein sequence ID" value="QEG34603.1"/>
    <property type="molecule type" value="Genomic_DNA"/>
</dbReference>
<evidence type="ECO:0000256" key="4">
    <source>
        <dbReference type="SAM" id="MobiDB-lite"/>
    </source>
</evidence>
<dbReference type="PROSITE" id="PS51257">
    <property type="entry name" value="PROKAR_LIPOPROTEIN"/>
    <property type="match status" value="1"/>
</dbReference>
<dbReference type="SMART" id="SM00028">
    <property type="entry name" value="TPR"/>
    <property type="match status" value="4"/>
</dbReference>
<evidence type="ECO:0000256" key="5">
    <source>
        <dbReference type="SAM" id="SignalP"/>
    </source>
</evidence>
<dbReference type="OrthoDB" id="288828at2"/>
<accession>A0A5B9QKI9</accession>
<feature type="region of interest" description="Disordered" evidence="4">
    <location>
        <begin position="286"/>
        <end position="344"/>
    </location>
</feature>
<feature type="compositionally biased region" description="Polar residues" evidence="4">
    <location>
        <begin position="301"/>
        <end position="325"/>
    </location>
</feature>
<feature type="repeat" description="TPR" evidence="3">
    <location>
        <begin position="82"/>
        <end position="115"/>
    </location>
</feature>
<dbReference type="Pfam" id="PF13432">
    <property type="entry name" value="TPR_16"/>
    <property type="match status" value="1"/>
</dbReference>
<evidence type="ECO:0000256" key="3">
    <source>
        <dbReference type="PROSITE-ProRule" id="PRU00339"/>
    </source>
</evidence>
<feature type="chain" id="PRO_5023027641" evidence="5">
    <location>
        <begin position="25"/>
        <end position="344"/>
    </location>
</feature>
<dbReference type="Pfam" id="PF14559">
    <property type="entry name" value="TPR_19"/>
    <property type="match status" value="1"/>
</dbReference>
<dbReference type="Proteomes" id="UP000323917">
    <property type="component" value="Chromosome"/>
</dbReference>